<dbReference type="EMBL" id="JAGYWB010000015">
    <property type="protein sequence ID" value="KAI0498289.1"/>
    <property type="molecule type" value="Genomic_DNA"/>
</dbReference>
<feature type="compositionally biased region" description="Gly residues" evidence="1">
    <location>
        <begin position="131"/>
        <end position="143"/>
    </location>
</feature>
<protein>
    <submittedName>
        <fullName evidence="2">Uncharacterized protein</fullName>
    </submittedName>
</protein>
<feature type="region of interest" description="Disordered" evidence="1">
    <location>
        <begin position="1"/>
        <end position="143"/>
    </location>
</feature>
<proteinExistence type="predicted"/>
<accession>A0A8T3API9</accession>
<comment type="caution">
    <text evidence="2">The sequence shown here is derived from an EMBL/GenBank/DDBJ whole genome shotgun (WGS) entry which is preliminary data.</text>
</comment>
<dbReference type="Proteomes" id="UP000829196">
    <property type="component" value="Unassembled WGS sequence"/>
</dbReference>
<name>A0A8T3API9_DENNO</name>
<gene>
    <name evidence="2" type="ORF">KFK09_021530</name>
</gene>
<reference evidence="2" key="1">
    <citation type="journal article" date="2022" name="Front. Genet.">
        <title>Chromosome-Scale Assembly of the Dendrobium nobile Genome Provides Insights Into the Molecular Mechanism of the Biosynthesis of the Medicinal Active Ingredient of Dendrobium.</title>
        <authorList>
            <person name="Xu Q."/>
            <person name="Niu S.-C."/>
            <person name="Li K.-L."/>
            <person name="Zheng P.-J."/>
            <person name="Zhang X.-J."/>
            <person name="Jia Y."/>
            <person name="Liu Y."/>
            <person name="Niu Y.-X."/>
            <person name="Yu L.-H."/>
            <person name="Chen D.-F."/>
            <person name="Zhang G.-Q."/>
        </authorList>
    </citation>
    <scope>NUCLEOTIDE SEQUENCE</scope>
    <source>
        <tissue evidence="2">Leaf</tissue>
    </source>
</reference>
<organism evidence="2 3">
    <name type="scientific">Dendrobium nobile</name>
    <name type="common">Orchid</name>
    <dbReference type="NCBI Taxonomy" id="94219"/>
    <lineage>
        <taxon>Eukaryota</taxon>
        <taxon>Viridiplantae</taxon>
        <taxon>Streptophyta</taxon>
        <taxon>Embryophyta</taxon>
        <taxon>Tracheophyta</taxon>
        <taxon>Spermatophyta</taxon>
        <taxon>Magnoliopsida</taxon>
        <taxon>Liliopsida</taxon>
        <taxon>Asparagales</taxon>
        <taxon>Orchidaceae</taxon>
        <taxon>Epidendroideae</taxon>
        <taxon>Malaxideae</taxon>
        <taxon>Dendrobiinae</taxon>
        <taxon>Dendrobium</taxon>
    </lineage>
</organism>
<feature type="compositionally biased region" description="Basic and acidic residues" evidence="1">
    <location>
        <begin position="84"/>
        <end position="104"/>
    </location>
</feature>
<dbReference type="AlphaFoldDB" id="A0A8T3API9"/>
<feature type="compositionally biased region" description="Basic and acidic residues" evidence="1">
    <location>
        <begin position="65"/>
        <end position="74"/>
    </location>
</feature>
<keyword evidence="3" id="KW-1185">Reference proteome</keyword>
<evidence type="ECO:0000256" key="1">
    <source>
        <dbReference type="SAM" id="MobiDB-lite"/>
    </source>
</evidence>
<sequence length="143" mass="15197">MQGMRDRQLEATGASPFERVIGIRPGGVGFGFATGIRPQLRSDEPQLGRSSRAGEGERGAPSCSHRPERTRESGRGSSGSLLPKHRENRERAVKERERDREREGAGGSASSQTHEQKTESRAGASEEGTGSRAGAGVGVGRAE</sequence>
<evidence type="ECO:0000313" key="2">
    <source>
        <dbReference type="EMBL" id="KAI0498289.1"/>
    </source>
</evidence>
<feature type="compositionally biased region" description="Basic and acidic residues" evidence="1">
    <location>
        <begin position="40"/>
        <end position="58"/>
    </location>
</feature>
<evidence type="ECO:0000313" key="3">
    <source>
        <dbReference type="Proteomes" id="UP000829196"/>
    </source>
</evidence>